<dbReference type="RefSeq" id="WP_220662022.1">
    <property type="nucleotide sequence ID" value="NZ_CP069370.1"/>
</dbReference>
<gene>
    <name evidence="1" type="ORF">JO391_19260</name>
</gene>
<protein>
    <submittedName>
        <fullName evidence="1">Uncharacterized protein</fullName>
    </submittedName>
</protein>
<evidence type="ECO:0000313" key="2">
    <source>
        <dbReference type="Proteomes" id="UP000826300"/>
    </source>
</evidence>
<name>A0A8G1ED33_9RHOB</name>
<keyword evidence="2" id="KW-1185">Reference proteome</keyword>
<dbReference type="Proteomes" id="UP000826300">
    <property type="component" value="Chromosome"/>
</dbReference>
<dbReference type="AlphaFoldDB" id="A0A8G1ED33"/>
<evidence type="ECO:0000313" key="1">
    <source>
        <dbReference type="EMBL" id="QYZ69806.1"/>
    </source>
</evidence>
<dbReference type="KEGG" id="nsm:JO391_19260"/>
<accession>A0A8G1ED33</accession>
<organism evidence="1 2">
    <name type="scientific">Neotabrizicola shimadae</name>
    <dbReference type="NCBI Taxonomy" id="2807096"/>
    <lineage>
        <taxon>Bacteria</taxon>
        <taxon>Pseudomonadati</taxon>
        <taxon>Pseudomonadota</taxon>
        <taxon>Alphaproteobacteria</taxon>
        <taxon>Rhodobacterales</taxon>
        <taxon>Paracoccaceae</taxon>
        <taxon>Neotabrizicola</taxon>
    </lineage>
</organism>
<dbReference type="EMBL" id="CP069370">
    <property type="protein sequence ID" value="QYZ69806.1"/>
    <property type="molecule type" value="Genomic_DNA"/>
</dbReference>
<reference evidence="1" key="1">
    <citation type="submission" date="2021-02" db="EMBL/GenBank/DDBJ databases">
        <title>Rhodobacter shimadae sp. nov., an aerobic anoxygenic phototrophic bacterium isolated from a hot spring.</title>
        <authorList>
            <person name="Muramatsu S."/>
            <person name="Haruta S."/>
            <person name="Hirose S."/>
            <person name="Hanada S."/>
        </authorList>
    </citation>
    <scope>NUCLEOTIDE SEQUENCE</scope>
    <source>
        <strain evidence="1">N10</strain>
    </source>
</reference>
<sequence length="705" mass="74131">MTMLASACPTLAQSLRVVSGDHDGFTRLVVLGKPGESWRLGRTPEGYGLQLGRSGRFDLTDAFRLIDRSRIAAIWVDPQNGLLRMRVSCACHAFATQEGDGMIVIDVRDGAPPPGSIFEQAILFGELAILSDIEPPRPQARPPEVVILGPEWARAVSRAVRIPTADPFHGLSSSDAAASLAEALTVELARGAARGLVDFAPVRREKAGEGGETPAALAVYPFDRGIDITLSPDEPKRLAAKGGECIADELVDIANWGDDRPIWQQLAEATASPDEFDVPNAERRNRAVQRLLYAGFGIEARRLVEAMPLPDGGHDALYLELAGIMDADPVGNGVLAGQESCDGAIAMWAVMATDSVSLTRPNMPSIRRGFSALPRHLRQQLGPDLVRRLISVGEAASAADIQAAMERAPGPLPSAVLTSAAELELQVGDPEAALDMLERSPDGGTGSMEALIAQVEANALLKRSMDAHTVERLEALVTEYSGTGSEPPLRRALVLAQALTGSFGSAIDGLTAAPSANEAVWGLLATADDDTVLLHAVGAPPDMTKSLSDDTRIALASRLVDLGLGSAALEWLGTPPADALVGARAALLTGDARAALRLLAGSLEEGAEELRSLAAAQLFSAGSDRLVAPSEPTPRMAAWLGDWEEVAADGESPWKELASQAVSDEAAVQGGLLAKGKVVLESAEATRRAITGLMTYTEQASGDFR</sequence>
<proteinExistence type="predicted"/>